<organism evidence="2">
    <name type="scientific">Anguilla anguilla</name>
    <name type="common">European freshwater eel</name>
    <name type="synonym">Muraena anguilla</name>
    <dbReference type="NCBI Taxonomy" id="7936"/>
    <lineage>
        <taxon>Eukaryota</taxon>
        <taxon>Metazoa</taxon>
        <taxon>Chordata</taxon>
        <taxon>Craniata</taxon>
        <taxon>Vertebrata</taxon>
        <taxon>Euteleostomi</taxon>
        <taxon>Actinopterygii</taxon>
        <taxon>Neopterygii</taxon>
        <taxon>Teleostei</taxon>
        <taxon>Anguilliformes</taxon>
        <taxon>Anguillidae</taxon>
        <taxon>Anguilla</taxon>
    </lineage>
</organism>
<evidence type="ECO:0000313" key="2">
    <source>
        <dbReference type="EMBL" id="JAH18348.1"/>
    </source>
</evidence>
<protein>
    <submittedName>
        <fullName evidence="2">Uncharacterized protein</fullName>
    </submittedName>
</protein>
<evidence type="ECO:0000256" key="1">
    <source>
        <dbReference type="SAM" id="MobiDB-lite"/>
    </source>
</evidence>
<feature type="compositionally biased region" description="Polar residues" evidence="1">
    <location>
        <begin position="1"/>
        <end position="10"/>
    </location>
</feature>
<reference evidence="2" key="1">
    <citation type="submission" date="2014-11" db="EMBL/GenBank/DDBJ databases">
        <authorList>
            <person name="Amaro Gonzalez C."/>
        </authorList>
    </citation>
    <scope>NUCLEOTIDE SEQUENCE</scope>
</reference>
<dbReference type="EMBL" id="GBXM01090229">
    <property type="protein sequence ID" value="JAH18348.1"/>
    <property type="molecule type" value="Transcribed_RNA"/>
</dbReference>
<sequence>MNELKSMTQAKKNHSPCIDARLS</sequence>
<name>A0A0E9QQI8_ANGAN</name>
<feature type="region of interest" description="Disordered" evidence="1">
    <location>
        <begin position="1"/>
        <end position="23"/>
    </location>
</feature>
<accession>A0A0E9QQI8</accession>
<reference evidence="2" key="2">
    <citation type="journal article" date="2015" name="Fish Shellfish Immunol.">
        <title>Early steps in the European eel (Anguilla anguilla)-Vibrio vulnificus interaction in the gills: Role of the RtxA13 toxin.</title>
        <authorList>
            <person name="Callol A."/>
            <person name="Pajuelo D."/>
            <person name="Ebbesson L."/>
            <person name="Teles M."/>
            <person name="MacKenzie S."/>
            <person name="Amaro C."/>
        </authorList>
    </citation>
    <scope>NUCLEOTIDE SEQUENCE</scope>
</reference>
<proteinExistence type="predicted"/>
<dbReference type="AlphaFoldDB" id="A0A0E9QQI8"/>